<dbReference type="RefSeq" id="WP_192818904.1">
    <property type="nucleotide sequence ID" value="NZ_CP062310.1"/>
</dbReference>
<dbReference type="InParanoid" id="A0A7L9FHU4"/>
<accession>A0A7L9FHU4</accession>
<reference evidence="1 2" key="1">
    <citation type="submission" date="2020-10" db="EMBL/GenBank/DDBJ databases">
        <title>Thermofilum lucidum 3507LT sp. nov. a novel member of Thermofilaceae family isolated from Chile hot spring, and proposal of description order Thermofilales.</title>
        <authorList>
            <person name="Zayulina K.S."/>
            <person name="Elcheninov A.G."/>
            <person name="Toshchakov S.V."/>
            <person name="Kublanov I.V."/>
        </authorList>
    </citation>
    <scope>NUCLEOTIDE SEQUENCE [LARGE SCALE GENOMIC DNA]</scope>
    <source>
        <strain evidence="1 2">3507LT</strain>
    </source>
</reference>
<organism evidence="1 2">
    <name type="scientific">Infirmifilum lucidum</name>
    <dbReference type="NCBI Taxonomy" id="2776706"/>
    <lineage>
        <taxon>Archaea</taxon>
        <taxon>Thermoproteota</taxon>
        <taxon>Thermoprotei</taxon>
        <taxon>Thermofilales</taxon>
        <taxon>Thermofilaceae</taxon>
        <taxon>Infirmifilum</taxon>
    </lineage>
</organism>
<dbReference type="GeneID" id="59148279"/>
<evidence type="ECO:0000313" key="1">
    <source>
        <dbReference type="EMBL" id="QOJ78932.1"/>
    </source>
</evidence>
<dbReference type="Proteomes" id="UP000594121">
    <property type="component" value="Chromosome"/>
</dbReference>
<sequence length="89" mass="9831">MKEKVTSIRVDPELWKKAKILSVKRGTTLKSLVEELLRLEVEADELASEGAGVSEELLRALEERRKAGLVPFTIRSGKSAVELLTSSPL</sequence>
<evidence type="ECO:0000313" key="2">
    <source>
        <dbReference type="Proteomes" id="UP000594121"/>
    </source>
</evidence>
<protein>
    <submittedName>
        <fullName evidence="1">Uncharacterized protein</fullName>
    </submittedName>
</protein>
<proteinExistence type="predicted"/>
<gene>
    <name evidence="1" type="ORF">IG193_00245</name>
</gene>
<name>A0A7L9FHU4_9CREN</name>
<dbReference type="EMBL" id="CP062310">
    <property type="protein sequence ID" value="QOJ78932.1"/>
    <property type="molecule type" value="Genomic_DNA"/>
</dbReference>
<dbReference type="AlphaFoldDB" id="A0A7L9FHU4"/>
<dbReference type="KEGG" id="thel:IG193_00245"/>
<keyword evidence="2" id="KW-1185">Reference proteome</keyword>